<evidence type="ECO:0000259" key="3">
    <source>
        <dbReference type="PROSITE" id="PS50878"/>
    </source>
</evidence>
<dbReference type="Pfam" id="PF14111">
    <property type="entry name" value="DUF4283"/>
    <property type="match status" value="1"/>
</dbReference>
<dbReference type="PANTHER" id="PTHR46890:SF48">
    <property type="entry name" value="RNA-DIRECTED DNA POLYMERASE"/>
    <property type="match status" value="1"/>
</dbReference>
<dbReference type="Pfam" id="PF03372">
    <property type="entry name" value="Exo_endo_phos"/>
    <property type="match status" value="1"/>
</dbReference>
<accession>A0A2N9FQ82</accession>
<proteinExistence type="predicted"/>
<dbReference type="InterPro" id="IPR025836">
    <property type="entry name" value="Zn_knuckle_CX2CX4HX4C"/>
</dbReference>
<evidence type="ECO:0000256" key="1">
    <source>
        <dbReference type="SAM" id="Coils"/>
    </source>
</evidence>
<dbReference type="PANTHER" id="PTHR46890">
    <property type="entry name" value="NON-LTR RETROLELEMENT REVERSE TRANSCRIPTASE-LIKE PROTEIN-RELATED"/>
    <property type="match status" value="1"/>
</dbReference>
<evidence type="ECO:0000313" key="4">
    <source>
        <dbReference type="EMBL" id="SPC89353.1"/>
    </source>
</evidence>
<name>A0A2N9FQ82_FAGSY</name>
<dbReference type="Pfam" id="PF13456">
    <property type="entry name" value="RVT_3"/>
    <property type="match status" value="1"/>
</dbReference>
<dbReference type="InterPro" id="IPR000477">
    <property type="entry name" value="RT_dom"/>
</dbReference>
<sequence length="1287" mass="147707">MADLVSQLDSPKSYLAAKFLTRRVLNVEAVAHTLTPLWRTDHGFTIRDMNENRLVFVFEDEVDRERMLMGEPWAYDKHLIVFKCLEEEEAIEDVEFNRTSFWVQLHGLPVRRMNPEVATTLVSPMGTVEKLADGENSADGGQAMQIRVSMDITKPLSRGKKARLEQGRETWISFKYERLPNYCYWCGLVSHSDKDCPLWLRNKENMRIEDQQFGPWLRASNERPWRKTEPYTTQAPPPTTGITIAAEEEGDVLNMEVEDNPGFMIYSNDNQINQAGLFEQNLRDIDSAIGFCPQVTAGTMLIPSGQPLITSPHIPPQDSLSIPRGILVDITNPMQPEPLSTKPQPRKKTWKKMAREAGVHACISIEPLQGKRQSSSQDGAGLSEEGSKKLRGELNDSIPAEAVRLTGFYGAPETQHREDSWVLLRRLNSQFSLPWCCMGDFNEIVQADKKQGRLSRSKNQMQRFRDVLDDCRFLDLDFTGSSFTWTNNRTGDMTWERLNRAVATPEWLLQFPTVRVYHLEGRWSDHKPLWVGTEQVRQQYRKPFRFEEMWTSEAGCEQTIVNSWKTKKSGVLMYQVWDKIHTCKKSLQVWSRQSFGNVKQQIKETKKQLKQAEAESMQGKDHPNFYSIQKKLYALLNKEERMWRQRSRANWLKAGDQNTRYFHYRATQRRRRNYINWIRDSNGSWTTCPSQVPSHFVNSYSKLFTTSLPNQIEQVVDGIPQVVTPEMNKLLTRDFGAIEVSEAINQMSPIKAPGPDGLPPVFYQKYWHLVGENVTKAVLTCLNSGKILKAINHTHITLVPKVKNPEAVANYRPISLCNVHLQNYLQRRLIIDNILVAFETLHHMHHQRQGKTGSMAIKLDMSKAYDRVEWRYLEGVMQQMGFHPTWVKIMLECIFTVSYSILVNGEPHGYIKPSQGLRQGDPLSPYLFLLCAEGLHSLLQRAKNDGALQGISISRGGPKLTHLFFADNSLLFCKASTTEVSCVQDLLTEYELASGQQINRQKTTLIFSKSTPRHIQNNIQGMLGVPVIRQYEKYLGLPSFVGRAKYLNFAQIKERVWSKLKGWKEKLISQAGREILIKSVTQALPTYAMNCFPLPNRLIKEIEKAIAVIRDHQIQLLRLKCGTQFGLSRSLTRTEELQIFAMATWSIWYRRNRQRLDQPIEEIHRLLPRSIELLMEFHQAQDDMSPKPESTRPACHAKWKPLAGAVMASLSQRIPYPHSVEAVEAFATRSATQFALDLGLRDVSFEGDSLKIITALQHHSPCNTQYGHLITDTKTIAQTLFLVILCM</sequence>
<dbReference type="Gene3D" id="3.60.10.10">
    <property type="entry name" value="Endonuclease/exonuclease/phosphatase"/>
    <property type="match status" value="1"/>
</dbReference>
<dbReference type="PROSITE" id="PS50878">
    <property type="entry name" value="RT_POL"/>
    <property type="match status" value="1"/>
</dbReference>
<dbReference type="CDD" id="cd01650">
    <property type="entry name" value="RT_nLTR_like"/>
    <property type="match status" value="1"/>
</dbReference>
<protein>
    <recommendedName>
        <fullName evidence="3">Reverse transcriptase domain-containing protein</fullName>
    </recommendedName>
</protein>
<evidence type="ECO:0000256" key="2">
    <source>
        <dbReference type="SAM" id="MobiDB-lite"/>
    </source>
</evidence>
<dbReference type="InterPro" id="IPR052343">
    <property type="entry name" value="Retrotransposon-Effector_Assoc"/>
</dbReference>
<dbReference type="InterPro" id="IPR036691">
    <property type="entry name" value="Endo/exonu/phosph_ase_sf"/>
</dbReference>
<dbReference type="GO" id="GO:0004523">
    <property type="term" value="F:RNA-DNA hybrid ribonuclease activity"/>
    <property type="evidence" value="ECO:0007669"/>
    <property type="project" value="InterPro"/>
</dbReference>
<dbReference type="EMBL" id="OIVN01001061">
    <property type="protein sequence ID" value="SPC89353.1"/>
    <property type="molecule type" value="Genomic_DNA"/>
</dbReference>
<organism evidence="4">
    <name type="scientific">Fagus sylvatica</name>
    <name type="common">Beechnut</name>
    <dbReference type="NCBI Taxonomy" id="28930"/>
    <lineage>
        <taxon>Eukaryota</taxon>
        <taxon>Viridiplantae</taxon>
        <taxon>Streptophyta</taxon>
        <taxon>Embryophyta</taxon>
        <taxon>Tracheophyta</taxon>
        <taxon>Spermatophyta</taxon>
        <taxon>Magnoliopsida</taxon>
        <taxon>eudicotyledons</taxon>
        <taxon>Gunneridae</taxon>
        <taxon>Pentapetalae</taxon>
        <taxon>rosids</taxon>
        <taxon>fabids</taxon>
        <taxon>Fagales</taxon>
        <taxon>Fagaceae</taxon>
        <taxon>Fagus</taxon>
    </lineage>
</organism>
<dbReference type="Pfam" id="PF00078">
    <property type="entry name" value="RVT_1"/>
    <property type="match status" value="1"/>
</dbReference>
<dbReference type="SUPFAM" id="SSF56672">
    <property type="entry name" value="DNA/RNA polymerases"/>
    <property type="match status" value="1"/>
</dbReference>
<feature type="domain" description="Reverse transcriptase" evidence="3">
    <location>
        <begin position="780"/>
        <end position="1027"/>
    </location>
</feature>
<feature type="region of interest" description="Disordered" evidence="2">
    <location>
        <begin position="366"/>
        <end position="388"/>
    </location>
</feature>
<dbReference type="InterPro" id="IPR002156">
    <property type="entry name" value="RNaseH_domain"/>
</dbReference>
<dbReference type="GO" id="GO:0003676">
    <property type="term" value="F:nucleic acid binding"/>
    <property type="evidence" value="ECO:0007669"/>
    <property type="project" value="InterPro"/>
</dbReference>
<feature type="coiled-coil region" evidence="1">
    <location>
        <begin position="595"/>
        <end position="622"/>
    </location>
</feature>
<dbReference type="InterPro" id="IPR025558">
    <property type="entry name" value="DUF4283"/>
</dbReference>
<dbReference type="SUPFAM" id="SSF56219">
    <property type="entry name" value="DNase I-like"/>
    <property type="match status" value="1"/>
</dbReference>
<dbReference type="Pfam" id="PF14392">
    <property type="entry name" value="zf-CCHC_4"/>
    <property type="match status" value="1"/>
</dbReference>
<gene>
    <name evidence="4" type="ORF">FSB_LOCUS17235</name>
</gene>
<reference evidence="4" key="1">
    <citation type="submission" date="2018-02" db="EMBL/GenBank/DDBJ databases">
        <authorList>
            <person name="Cohen D.B."/>
            <person name="Kent A.D."/>
        </authorList>
    </citation>
    <scope>NUCLEOTIDE SEQUENCE</scope>
</reference>
<dbReference type="InterPro" id="IPR043502">
    <property type="entry name" value="DNA/RNA_pol_sf"/>
</dbReference>
<dbReference type="InterPro" id="IPR005135">
    <property type="entry name" value="Endo/exonuclease/phosphatase"/>
</dbReference>
<keyword evidence="1" id="KW-0175">Coiled coil</keyword>